<evidence type="ECO:0000256" key="2">
    <source>
        <dbReference type="SAM" id="MobiDB-lite"/>
    </source>
</evidence>
<dbReference type="PANTHER" id="PTHR47661">
    <property type="entry name" value="PHOSPHOGLUCAN PHOSPHATASE LSF1, CHLOROPLASTIC"/>
    <property type="match status" value="1"/>
</dbReference>
<dbReference type="AlphaFoldDB" id="A0AAP0WNQ4"/>
<evidence type="ECO:0000259" key="3">
    <source>
        <dbReference type="PROSITE" id="PS50106"/>
    </source>
</evidence>
<dbReference type="NCBIfam" id="NF047558">
    <property type="entry name" value="TPR_END_plus"/>
    <property type="match status" value="1"/>
</dbReference>
<dbReference type="InterPro" id="IPR001478">
    <property type="entry name" value="PDZ"/>
</dbReference>
<dbReference type="InterPro" id="IPR036034">
    <property type="entry name" value="PDZ_sf"/>
</dbReference>
<evidence type="ECO:0000313" key="4">
    <source>
        <dbReference type="EMBL" id="KAK9274358.1"/>
    </source>
</evidence>
<dbReference type="PANTHER" id="PTHR47661:SF3">
    <property type="entry name" value="PROTEIN CONTAINING PDZ DOMAIN, A K-BOX DOMAIN, AND A TPR REGION"/>
    <property type="match status" value="1"/>
</dbReference>
<dbReference type="Proteomes" id="UP001415857">
    <property type="component" value="Unassembled WGS sequence"/>
</dbReference>
<reference evidence="4 5" key="1">
    <citation type="journal article" date="2024" name="Plant J.">
        <title>Genome sequences and population genomics reveal climatic adaptation and genomic divergence between two closely related sweetgum species.</title>
        <authorList>
            <person name="Xu W.Q."/>
            <person name="Ren C.Q."/>
            <person name="Zhang X.Y."/>
            <person name="Comes H.P."/>
            <person name="Liu X.H."/>
            <person name="Li Y.G."/>
            <person name="Kettle C.J."/>
            <person name="Jalonen R."/>
            <person name="Gaisberger H."/>
            <person name="Ma Y.Z."/>
            <person name="Qiu Y.X."/>
        </authorList>
    </citation>
    <scope>NUCLEOTIDE SEQUENCE [LARGE SCALE GENOMIC DNA]</scope>
    <source>
        <strain evidence="4">Hangzhou</strain>
    </source>
</reference>
<dbReference type="EMBL" id="JBBPBK010000012">
    <property type="protein sequence ID" value="KAK9274358.1"/>
    <property type="molecule type" value="Genomic_DNA"/>
</dbReference>
<dbReference type="SUPFAM" id="SSF50156">
    <property type="entry name" value="PDZ domain-like"/>
    <property type="match status" value="1"/>
</dbReference>
<proteinExistence type="predicted"/>
<dbReference type="InterPro" id="IPR011990">
    <property type="entry name" value="TPR-like_helical_dom_sf"/>
</dbReference>
<dbReference type="PROSITE" id="PS50106">
    <property type="entry name" value="PDZ"/>
    <property type="match status" value="1"/>
</dbReference>
<evidence type="ECO:0000256" key="1">
    <source>
        <dbReference type="PROSITE-ProRule" id="PRU00339"/>
    </source>
</evidence>
<feature type="region of interest" description="Disordered" evidence="2">
    <location>
        <begin position="69"/>
        <end position="92"/>
    </location>
</feature>
<organism evidence="4 5">
    <name type="scientific">Liquidambar formosana</name>
    <name type="common">Formosan gum</name>
    <dbReference type="NCBI Taxonomy" id="63359"/>
    <lineage>
        <taxon>Eukaryota</taxon>
        <taxon>Viridiplantae</taxon>
        <taxon>Streptophyta</taxon>
        <taxon>Embryophyta</taxon>
        <taxon>Tracheophyta</taxon>
        <taxon>Spermatophyta</taxon>
        <taxon>Magnoliopsida</taxon>
        <taxon>eudicotyledons</taxon>
        <taxon>Gunneridae</taxon>
        <taxon>Pentapetalae</taxon>
        <taxon>Saxifragales</taxon>
        <taxon>Altingiaceae</taxon>
        <taxon>Liquidambar</taxon>
    </lineage>
</organism>
<dbReference type="SUPFAM" id="SSF48452">
    <property type="entry name" value="TPR-like"/>
    <property type="match status" value="1"/>
</dbReference>
<gene>
    <name evidence="4" type="ORF">L1049_019172</name>
</gene>
<dbReference type="Gene3D" id="1.25.40.10">
    <property type="entry name" value="Tetratricopeptide repeat domain"/>
    <property type="match status" value="1"/>
</dbReference>
<keyword evidence="5" id="KW-1185">Reference proteome</keyword>
<feature type="domain" description="PDZ" evidence="3">
    <location>
        <begin position="103"/>
        <end position="142"/>
    </location>
</feature>
<feature type="repeat" description="TPR" evidence="1">
    <location>
        <begin position="223"/>
        <end position="256"/>
    </location>
</feature>
<dbReference type="Gene3D" id="2.30.42.10">
    <property type="match status" value="1"/>
</dbReference>
<accession>A0AAP0WNQ4</accession>
<evidence type="ECO:0000313" key="5">
    <source>
        <dbReference type="Proteomes" id="UP001415857"/>
    </source>
</evidence>
<name>A0AAP0WNQ4_LIQFO</name>
<dbReference type="InterPro" id="IPR019734">
    <property type="entry name" value="TPR_rpt"/>
</dbReference>
<sequence length="342" mass="38031">MSLAPTSYTSLCSTQPLSRTTPLTKPNPSSLFSQIKHSSSNNYSFLSTSIIFTNTHLTKPSIFIVKASETESQTSKPESGSGGGQGQGQEPYEEYEVELEQPLGLKFAKGRDGGTYIDAIATGGSADKSGLFTVGDKVLATSAVFGTEIWPAAEYGRTMYTIRQRVGPLLMKMQKRYGKMDSTGELTEKEIIRAERNSGVISNRVREIQMQNYMRKKEQKELREMDLREGLQLYKSGKYEEALERFESVLGSKPDPNEASVASYNVACCYSKLNQIQAGLSALEDALEAGYENFKRIRTDPDLANIRESGQFEPLMKRFDESFINENAINAIKSLFGIFNKN</sequence>
<dbReference type="PROSITE" id="PS50005">
    <property type="entry name" value="TPR"/>
    <property type="match status" value="1"/>
</dbReference>
<comment type="caution">
    <text evidence="4">The sequence shown here is derived from an EMBL/GenBank/DDBJ whole genome shotgun (WGS) entry which is preliminary data.</text>
</comment>
<protein>
    <recommendedName>
        <fullName evidence="3">PDZ domain-containing protein</fullName>
    </recommendedName>
</protein>
<keyword evidence="1" id="KW-0802">TPR repeat</keyword>
<feature type="region of interest" description="Disordered" evidence="2">
    <location>
        <begin position="1"/>
        <end position="28"/>
    </location>
</feature>